<keyword evidence="6" id="KW-0249">Electron transport</keyword>
<dbReference type="PIRSF" id="PIRSF000005">
    <property type="entry name" value="Cytochrome_c4"/>
    <property type="match status" value="1"/>
</dbReference>
<evidence type="ECO:0000313" key="10">
    <source>
        <dbReference type="EMBL" id="BBU68641.1"/>
    </source>
</evidence>
<keyword evidence="4 9" id="KW-0479">Metal-binding</keyword>
<gene>
    <name evidence="10" type="ORF">ICHIAU1_09240</name>
</gene>
<organism evidence="10 11">
    <name type="scientific">Fluviibacter phosphoraccumulans</name>
    <dbReference type="NCBI Taxonomy" id="1751046"/>
    <lineage>
        <taxon>Bacteria</taxon>
        <taxon>Pseudomonadati</taxon>
        <taxon>Pseudomonadota</taxon>
        <taxon>Betaproteobacteria</taxon>
        <taxon>Rhodocyclales</taxon>
        <taxon>Fluviibacteraceae</taxon>
        <taxon>Fluviibacter</taxon>
    </lineage>
</organism>
<dbReference type="Pfam" id="PF00034">
    <property type="entry name" value="Cytochrom_C"/>
    <property type="match status" value="2"/>
</dbReference>
<dbReference type="SUPFAM" id="SSF46626">
    <property type="entry name" value="Cytochrome c"/>
    <property type="match status" value="2"/>
</dbReference>
<evidence type="ECO:0000256" key="2">
    <source>
        <dbReference type="ARBA" id="ARBA00022448"/>
    </source>
</evidence>
<feature type="binding site" description="axial binding residue" evidence="9">
    <location>
        <position position="191"/>
    </location>
    <ligand>
        <name>heme c</name>
        <dbReference type="ChEBI" id="CHEBI:61717"/>
        <label>2</label>
    </ligand>
    <ligandPart>
        <name>Fe</name>
        <dbReference type="ChEBI" id="CHEBI:18248"/>
    </ligandPart>
</feature>
<proteinExistence type="predicted"/>
<dbReference type="Gene3D" id="1.10.760.10">
    <property type="entry name" value="Cytochrome c-like domain"/>
    <property type="match status" value="2"/>
</dbReference>
<feature type="binding site" description="axial binding residue" evidence="9">
    <location>
        <position position="46"/>
    </location>
    <ligand>
        <name>heme c</name>
        <dbReference type="ChEBI" id="CHEBI:61717"/>
        <label>1</label>
    </ligand>
    <ligandPart>
        <name>Fe</name>
        <dbReference type="ChEBI" id="CHEBI:18248"/>
    </ligandPart>
</feature>
<dbReference type="AlphaFoldDB" id="A0A679I3L3"/>
<evidence type="ECO:0000256" key="4">
    <source>
        <dbReference type="ARBA" id="ARBA00022723"/>
    </source>
</evidence>
<protein>
    <submittedName>
        <fullName evidence="10">Cytochrome c</fullName>
    </submittedName>
</protein>
<evidence type="ECO:0000256" key="9">
    <source>
        <dbReference type="PIRSR" id="PIRSR000005-2"/>
    </source>
</evidence>
<name>A0A679I3L3_9RHOO</name>
<evidence type="ECO:0000256" key="5">
    <source>
        <dbReference type="ARBA" id="ARBA00022764"/>
    </source>
</evidence>
<dbReference type="InterPro" id="IPR009056">
    <property type="entry name" value="Cyt_c-like_dom"/>
</dbReference>
<evidence type="ECO:0000313" key="11">
    <source>
        <dbReference type="Proteomes" id="UP000463961"/>
    </source>
</evidence>
<keyword evidence="11" id="KW-1185">Reference proteome</keyword>
<dbReference type="PANTHER" id="PTHR33751:SF9">
    <property type="entry name" value="CYTOCHROME C4"/>
    <property type="match status" value="1"/>
</dbReference>
<keyword evidence="3 8" id="KW-0349">Heme</keyword>
<evidence type="ECO:0000256" key="7">
    <source>
        <dbReference type="ARBA" id="ARBA00023004"/>
    </source>
</evidence>
<feature type="binding site" description="axial binding residue" evidence="9">
    <location>
        <position position="91"/>
    </location>
    <ligand>
        <name>heme c</name>
        <dbReference type="ChEBI" id="CHEBI:61717"/>
        <label>1</label>
    </ligand>
    <ligandPart>
        <name>Fe</name>
        <dbReference type="ChEBI" id="CHEBI:18248"/>
    </ligandPart>
</feature>
<feature type="binding site" description="covalent" evidence="8">
    <location>
        <position position="145"/>
    </location>
    <ligand>
        <name>heme c</name>
        <dbReference type="ChEBI" id="CHEBI:61717"/>
        <label>2</label>
    </ligand>
</feature>
<keyword evidence="7 9" id="KW-0408">Iron</keyword>
<dbReference type="InterPro" id="IPR036909">
    <property type="entry name" value="Cyt_c-like_dom_sf"/>
</dbReference>
<feature type="binding site" description="covalent" evidence="8">
    <location>
        <position position="148"/>
    </location>
    <ligand>
        <name>heme c</name>
        <dbReference type="ChEBI" id="CHEBI:61717"/>
        <label>2</label>
    </ligand>
</feature>
<dbReference type="PANTHER" id="PTHR33751">
    <property type="entry name" value="CBB3-TYPE CYTOCHROME C OXIDASE SUBUNIT FIXP"/>
    <property type="match status" value="1"/>
</dbReference>
<dbReference type="GO" id="GO:0042597">
    <property type="term" value="C:periplasmic space"/>
    <property type="evidence" value="ECO:0007669"/>
    <property type="project" value="UniProtKB-SubCell"/>
</dbReference>
<comment type="subcellular location">
    <subcellularLocation>
        <location evidence="1">Periplasm</location>
    </subcellularLocation>
</comment>
<evidence type="ECO:0000256" key="8">
    <source>
        <dbReference type="PIRSR" id="PIRSR000005-1"/>
    </source>
</evidence>
<feature type="binding site" description="covalent" evidence="8">
    <location>
        <position position="42"/>
    </location>
    <ligand>
        <name>heme c</name>
        <dbReference type="ChEBI" id="CHEBI:61717"/>
        <label>1</label>
    </ligand>
</feature>
<keyword evidence="2" id="KW-0813">Transport</keyword>
<feature type="binding site" description="axial binding residue" evidence="9">
    <location>
        <position position="149"/>
    </location>
    <ligand>
        <name>heme c</name>
        <dbReference type="ChEBI" id="CHEBI:61717"/>
        <label>2</label>
    </ligand>
    <ligandPart>
        <name>Fe</name>
        <dbReference type="ChEBI" id="CHEBI:18248"/>
    </ligandPart>
</feature>
<dbReference type="GO" id="GO:0009055">
    <property type="term" value="F:electron transfer activity"/>
    <property type="evidence" value="ECO:0007669"/>
    <property type="project" value="InterPro"/>
</dbReference>
<dbReference type="PROSITE" id="PS51007">
    <property type="entry name" value="CYTC"/>
    <property type="match status" value="2"/>
</dbReference>
<dbReference type="EMBL" id="AP022345">
    <property type="protein sequence ID" value="BBU68641.1"/>
    <property type="molecule type" value="Genomic_DNA"/>
</dbReference>
<evidence type="ECO:0000256" key="6">
    <source>
        <dbReference type="ARBA" id="ARBA00022982"/>
    </source>
</evidence>
<sequence length="215" mass="22286">MIRAVAFALMCSVSALSLAAEPAAPAATPAAADASAIAKNVCAACHGVDGNSSIPVNPNLAGQHASYILKQLNNFKAGADGKPALRQNAVMNGMAAPLSEAEMKALAQYFSKQTLKPAVAKDEKLVTEGRKLWRAGDAKKGIPACAGCHGVAGAGLPAQYPSLAGQHPDYLISQMNQWRSGERANDPEAMMRTIAAKMTDKQIAAVAEYAAGLRQ</sequence>
<evidence type="ECO:0000256" key="1">
    <source>
        <dbReference type="ARBA" id="ARBA00004418"/>
    </source>
</evidence>
<reference evidence="11" key="1">
    <citation type="submission" date="2020-01" db="EMBL/GenBank/DDBJ databases">
        <title>Phosphoaccumulans saitamaens gen. nov., sp. nov., a polyphosphate accumulating bacterium isolated from surface river water.</title>
        <authorList>
            <person name="Watanabe K."/>
            <person name="Suda W."/>
        </authorList>
    </citation>
    <scope>NUCLEOTIDE SEQUENCE [LARGE SCALE GENOMIC DNA]</scope>
    <source>
        <strain evidence="11">ICHIAU1</strain>
    </source>
</reference>
<accession>A0A679I3L3</accession>
<dbReference type="GO" id="GO:0005506">
    <property type="term" value="F:iron ion binding"/>
    <property type="evidence" value="ECO:0007669"/>
    <property type="project" value="InterPro"/>
</dbReference>
<keyword evidence="5" id="KW-0574">Periplasm</keyword>
<comment type="PTM">
    <text evidence="8">Binds 2 heme c groups covalently per subunit.</text>
</comment>
<feature type="binding site" description="covalent" evidence="8">
    <location>
        <position position="45"/>
    </location>
    <ligand>
        <name>heme c</name>
        <dbReference type="ChEBI" id="CHEBI:61717"/>
        <label>1</label>
    </ligand>
</feature>
<dbReference type="GO" id="GO:0020037">
    <property type="term" value="F:heme binding"/>
    <property type="evidence" value="ECO:0007669"/>
    <property type="project" value="InterPro"/>
</dbReference>
<dbReference type="RefSeq" id="WP_174237209.1">
    <property type="nucleotide sequence ID" value="NZ_AP019011.1"/>
</dbReference>
<evidence type="ECO:0000256" key="3">
    <source>
        <dbReference type="ARBA" id="ARBA00022617"/>
    </source>
</evidence>
<dbReference type="InterPro" id="IPR050597">
    <property type="entry name" value="Cytochrome_c_Oxidase_Subunit"/>
</dbReference>
<dbReference type="Proteomes" id="UP000463961">
    <property type="component" value="Chromosome"/>
</dbReference>
<dbReference type="InterPro" id="IPR024167">
    <property type="entry name" value="Cytochrome_c4-like"/>
</dbReference>